<dbReference type="GO" id="GO:0003916">
    <property type="term" value="F:DNA topoisomerase activity"/>
    <property type="evidence" value="ECO:0007669"/>
    <property type="project" value="InterPro"/>
</dbReference>
<dbReference type="PATRIC" id="fig|1198232.3.peg.127"/>
<reference evidence="3 4" key="1">
    <citation type="submission" date="2013-05" db="EMBL/GenBank/DDBJ databases">
        <title>Between feast and famine: a lifestyle of most important marine PAH-degrading bacterium Cycloclasticus sp. 7ME.</title>
        <authorList>
            <person name="Yakimov M.M."/>
            <person name="Messina E."/>
            <person name="Genovese M."/>
            <person name="Denaro R."/>
            <person name="Crisafi F."/>
            <person name="Russo D."/>
            <person name="Cappello S."/>
            <person name="Santisi S."/>
            <person name="Smedile F."/>
            <person name="Golyshina O.V."/>
            <person name="Tran H."/>
            <person name="Pieper D.H."/>
            <person name="Golyshin P.N."/>
            <person name="Giuliano L."/>
        </authorList>
    </citation>
    <scope>NUCLEOTIDE SEQUENCE [LARGE SCALE GENOMIC DNA]</scope>
    <source>
        <strain evidence="3 4">78-ME</strain>
    </source>
</reference>
<dbReference type="Pfam" id="PF01396">
    <property type="entry name" value="Zn_ribbon_Top1"/>
    <property type="match status" value="1"/>
</dbReference>
<gene>
    <name evidence="3" type="ORF">CYCME_0125</name>
</gene>
<dbReference type="GO" id="GO:0005694">
    <property type="term" value="C:chromosome"/>
    <property type="evidence" value="ECO:0007669"/>
    <property type="project" value="InterPro"/>
</dbReference>
<dbReference type="InterPro" id="IPR013498">
    <property type="entry name" value="Topo_IA_Znf"/>
</dbReference>
<dbReference type="HOGENOM" id="CLU_082936_0_0_6"/>
<evidence type="ECO:0000259" key="1">
    <source>
        <dbReference type="Pfam" id="PF01396"/>
    </source>
</evidence>
<evidence type="ECO:0000259" key="2">
    <source>
        <dbReference type="Pfam" id="PF10881"/>
    </source>
</evidence>
<dbReference type="AlphaFoldDB" id="S5TCC3"/>
<dbReference type="SUPFAM" id="SSF57783">
    <property type="entry name" value="Zinc beta-ribbon"/>
    <property type="match status" value="1"/>
</dbReference>
<keyword evidence="3" id="KW-0413">Isomerase</keyword>
<dbReference type="InterPro" id="IPR014538">
    <property type="entry name" value="UCP028063_topo_Znf"/>
</dbReference>
<dbReference type="Pfam" id="PF10881">
    <property type="entry name" value="DUF2726"/>
    <property type="match status" value="1"/>
</dbReference>
<dbReference type="RefSeq" id="WP_020931818.1">
    <property type="nucleotide sequence ID" value="NC_021917.1"/>
</dbReference>
<organism evidence="3 4">
    <name type="scientific">Cycloclasticus zancles 78-ME</name>
    <dbReference type="NCBI Taxonomy" id="1198232"/>
    <lineage>
        <taxon>Bacteria</taxon>
        <taxon>Pseudomonadati</taxon>
        <taxon>Pseudomonadota</taxon>
        <taxon>Gammaproteobacteria</taxon>
        <taxon>Thiotrichales</taxon>
        <taxon>Piscirickettsiaceae</taxon>
        <taxon>Cycloclasticus</taxon>
    </lineage>
</organism>
<feature type="domain" description="DNA topoisomerase type IA zn finger" evidence="1">
    <location>
        <begin position="182"/>
        <end position="222"/>
    </location>
</feature>
<dbReference type="PIRSF" id="PIRSF028063">
    <property type="entry name" value="UCP028063"/>
    <property type="match status" value="1"/>
</dbReference>
<protein>
    <submittedName>
        <fullName evidence="3">Zn-finger domain associated with topoisomerase type I</fullName>
    </submittedName>
</protein>
<name>S5TCC3_9GAMM</name>
<proteinExistence type="predicted"/>
<evidence type="ECO:0000313" key="3">
    <source>
        <dbReference type="EMBL" id="AGS38467.1"/>
    </source>
</evidence>
<accession>S5TCC3</accession>
<keyword evidence="4" id="KW-1185">Reference proteome</keyword>
<evidence type="ECO:0000313" key="4">
    <source>
        <dbReference type="Proteomes" id="UP000015380"/>
    </source>
</evidence>
<dbReference type="eggNOG" id="COG0551">
    <property type="taxonomic scope" value="Bacteria"/>
</dbReference>
<dbReference type="EMBL" id="CP005996">
    <property type="protein sequence ID" value="AGS38467.1"/>
    <property type="molecule type" value="Genomic_DNA"/>
</dbReference>
<reference evidence="4" key="2">
    <citation type="journal article" date="2016" name="Environ. Microbiol. Rep.">
        <title>Analysis of defence systems and a conjugative IncP-1 plasmid in the marine polyaromatic hydrocarbons-degrading bacterium Cycloclasticus sp. 78-ME.</title>
        <authorList>
            <person name="Yakimov M.M."/>
            <person name="Crisafi F."/>
            <person name="Messina E."/>
            <person name="Smedile F."/>
            <person name="Lopatina A."/>
            <person name="Denaro R."/>
            <person name="Pieper D.H."/>
            <person name="Golyshin P.N."/>
            <person name="Giuliano L."/>
        </authorList>
    </citation>
    <scope>NUCLEOTIDE SEQUENCE [LARGE SCALE GENOMIC DNA]</scope>
    <source>
        <strain evidence="4">78-ME</strain>
    </source>
</reference>
<sequence length="223" mass="24734">MSWGILAIILLAVAVVFFSKLPKDKKSNSANYPYQKLDALFTPAERSFYGVLEQIKGDSAIVLGKVRVADVIKPNKGLSRSEWQKAFNKISAKHFDFLLCKNDDLSVLCAIELDDSSHLSKNRQQRDEFLRGACEASSVPLIQVPAKAGYVIAEVNDLLAPYLKICKNDVQVSMTTETVKEKTCPKCSSVLVMRTTKKGTHAGKQFWGCSSYPKCKHVETLNA</sequence>
<dbReference type="InterPro" id="IPR024402">
    <property type="entry name" value="DUF2726"/>
</dbReference>
<dbReference type="GO" id="GO:0006265">
    <property type="term" value="P:DNA topological change"/>
    <property type="evidence" value="ECO:0007669"/>
    <property type="project" value="InterPro"/>
</dbReference>
<dbReference type="Gene3D" id="3.30.65.10">
    <property type="entry name" value="Bacterial Topoisomerase I, domain 1"/>
    <property type="match status" value="1"/>
</dbReference>
<feature type="domain" description="DUF2726" evidence="2">
    <location>
        <begin position="39"/>
        <end position="158"/>
    </location>
</feature>
<dbReference type="KEGG" id="cza:CYCME_0125"/>
<dbReference type="GO" id="GO:0003677">
    <property type="term" value="F:DNA binding"/>
    <property type="evidence" value="ECO:0007669"/>
    <property type="project" value="InterPro"/>
</dbReference>
<dbReference type="Proteomes" id="UP000015380">
    <property type="component" value="Chromosome"/>
</dbReference>